<dbReference type="GO" id="GO:0016757">
    <property type="term" value="F:glycosyltransferase activity"/>
    <property type="evidence" value="ECO:0007669"/>
    <property type="project" value="UniProtKB-UniRule"/>
</dbReference>
<dbReference type="Proteomes" id="UP001331761">
    <property type="component" value="Unassembled WGS sequence"/>
</dbReference>
<evidence type="ECO:0000313" key="7">
    <source>
        <dbReference type="EMBL" id="KAK5984306.1"/>
    </source>
</evidence>
<keyword evidence="5" id="KW-0472">Membrane</keyword>
<comment type="similarity">
    <text evidence="2 6">Belongs to the glycosyltransferase 92 family.</text>
</comment>
<organism evidence="7 8">
    <name type="scientific">Trichostrongylus colubriformis</name>
    <name type="common">Black scour worm</name>
    <dbReference type="NCBI Taxonomy" id="6319"/>
    <lineage>
        <taxon>Eukaryota</taxon>
        <taxon>Metazoa</taxon>
        <taxon>Ecdysozoa</taxon>
        <taxon>Nematoda</taxon>
        <taxon>Chromadorea</taxon>
        <taxon>Rhabditida</taxon>
        <taxon>Rhabditina</taxon>
        <taxon>Rhabditomorpha</taxon>
        <taxon>Strongyloidea</taxon>
        <taxon>Trichostrongylidae</taxon>
        <taxon>Trichostrongylus</taxon>
    </lineage>
</organism>
<evidence type="ECO:0000256" key="3">
    <source>
        <dbReference type="ARBA" id="ARBA00022676"/>
    </source>
</evidence>
<dbReference type="EMBL" id="WIXE01003029">
    <property type="protein sequence ID" value="KAK5984306.1"/>
    <property type="molecule type" value="Genomic_DNA"/>
</dbReference>
<comment type="caution">
    <text evidence="7">The sequence shown here is derived from an EMBL/GenBank/DDBJ whole genome shotgun (WGS) entry which is preliminary data.</text>
</comment>
<dbReference type="EC" id="2.4.1.-" evidence="6"/>
<dbReference type="Pfam" id="PF01697">
    <property type="entry name" value="Glyco_transf_92"/>
    <property type="match status" value="1"/>
</dbReference>
<evidence type="ECO:0000256" key="6">
    <source>
        <dbReference type="RuleBase" id="RU366017"/>
    </source>
</evidence>
<dbReference type="AlphaFoldDB" id="A0AAN8FPW5"/>
<evidence type="ECO:0000256" key="5">
    <source>
        <dbReference type="ARBA" id="ARBA00023136"/>
    </source>
</evidence>
<sequence>MLEIRELERTSEREAQIASIVYYNSTLAGDTSSLYLLIHSEDGSLPAETICETRNRSHNFRNRIRTIRLTSPNIFYGICDSVTEPTQVSMHIDDFHVAVEPQSLSPPLKDVVCLSYVLLYEDISTFRALLQYYSQRSDLMVLYVGSMSEEVFAETAPYKWKIELVAWPVFSKRLKLTPDVLPLSNDLHHISQTAAFADCWLRYAPTSQRITMADVAAIRFPSAEADNTDGDSIFKHLQSSWAIAQLLSHRIVENRYDELVIAERCYARTEVFSWRSDCEEMVPGVKQNSSVETISLRKASAHPSAVNAYQGDIQRCVSHKPTVDEPRTVMKLEFDLDKRRQELDPCELRLRRDKLKCRVAVDYSSLMFRARMKISIVKKRSLLLFLDGCHL</sequence>
<evidence type="ECO:0000256" key="2">
    <source>
        <dbReference type="ARBA" id="ARBA00007647"/>
    </source>
</evidence>
<keyword evidence="8" id="KW-1185">Reference proteome</keyword>
<protein>
    <recommendedName>
        <fullName evidence="6">Glycosyltransferase family 92 protein</fullName>
        <ecNumber evidence="6">2.4.1.-</ecNumber>
    </recommendedName>
</protein>
<proteinExistence type="inferred from homology"/>
<gene>
    <name evidence="7" type="ORF">GCK32_013312</name>
</gene>
<evidence type="ECO:0000256" key="4">
    <source>
        <dbReference type="ARBA" id="ARBA00022679"/>
    </source>
</evidence>
<evidence type="ECO:0000256" key="1">
    <source>
        <dbReference type="ARBA" id="ARBA00004167"/>
    </source>
</evidence>
<reference evidence="7 8" key="1">
    <citation type="submission" date="2019-10" db="EMBL/GenBank/DDBJ databases">
        <title>Assembly and Annotation for the nematode Trichostrongylus colubriformis.</title>
        <authorList>
            <person name="Martin J."/>
        </authorList>
    </citation>
    <scope>NUCLEOTIDE SEQUENCE [LARGE SCALE GENOMIC DNA]</scope>
    <source>
        <strain evidence="7">G859</strain>
        <tissue evidence="7">Whole worm</tissue>
    </source>
</reference>
<name>A0AAN8FPW5_TRICO</name>
<comment type="subcellular location">
    <subcellularLocation>
        <location evidence="1">Membrane</location>
        <topology evidence="1">Single-pass membrane protein</topology>
    </subcellularLocation>
</comment>
<accession>A0AAN8FPW5</accession>
<dbReference type="GO" id="GO:0016020">
    <property type="term" value="C:membrane"/>
    <property type="evidence" value="ECO:0007669"/>
    <property type="project" value="UniProtKB-SubCell"/>
</dbReference>
<dbReference type="InterPro" id="IPR008166">
    <property type="entry name" value="Glyco_transf_92"/>
</dbReference>
<evidence type="ECO:0000313" key="8">
    <source>
        <dbReference type="Proteomes" id="UP001331761"/>
    </source>
</evidence>
<keyword evidence="3 6" id="KW-0328">Glycosyltransferase</keyword>
<keyword evidence="4 6" id="KW-0808">Transferase</keyword>